<accession>A0AAV0W2D0</accession>
<gene>
    <name evidence="1" type="ORF">MEUPH1_LOCUS6459</name>
</gene>
<reference evidence="1 2" key="1">
    <citation type="submission" date="2023-01" db="EMBL/GenBank/DDBJ databases">
        <authorList>
            <person name="Whitehead M."/>
        </authorList>
    </citation>
    <scope>NUCLEOTIDE SEQUENCE [LARGE SCALE GENOMIC DNA]</scope>
</reference>
<dbReference type="AlphaFoldDB" id="A0AAV0W2D0"/>
<keyword evidence="2" id="KW-1185">Reference proteome</keyword>
<dbReference type="Proteomes" id="UP001160148">
    <property type="component" value="Unassembled WGS sequence"/>
</dbReference>
<comment type="caution">
    <text evidence="1">The sequence shown here is derived from an EMBL/GenBank/DDBJ whole genome shotgun (WGS) entry which is preliminary data.</text>
</comment>
<organism evidence="1 2">
    <name type="scientific">Macrosiphum euphorbiae</name>
    <name type="common">potato aphid</name>
    <dbReference type="NCBI Taxonomy" id="13131"/>
    <lineage>
        <taxon>Eukaryota</taxon>
        <taxon>Metazoa</taxon>
        <taxon>Ecdysozoa</taxon>
        <taxon>Arthropoda</taxon>
        <taxon>Hexapoda</taxon>
        <taxon>Insecta</taxon>
        <taxon>Pterygota</taxon>
        <taxon>Neoptera</taxon>
        <taxon>Paraneoptera</taxon>
        <taxon>Hemiptera</taxon>
        <taxon>Sternorrhyncha</taxon>
        <taxon>Aphidomorpha</taxon>
        <taxon>Aphidoidea</taxon>
        <taxon>Aphididae</taxon>
        <taxon>Macrosiphini</taxon>
        <taxon>Macrosiphum</taxon>
    </lineage>
</organism>
<evidence type="ECO:0000313" key="2">
    <source>
        <dbReference type="Proteomes" id="UP001160148"/>
    </source>
</evidence>
<protein>
    <submittedName>
        <fullName evidence="1">Uncharacterized protein</fullName>
    </submittedName>
</protein>
<evidence type="ECO:0000313" key="1">
    <source>
        <dbReference type="EMBL" id="CAI6349949.1"/>
    </source>
</evidence>
<name>A0AAV0W2D0_9HEMI</name>
<dbReference type="EMBL" id="CARXXK010000001">
    <property type="protein sequence ID" value="CAI6349949.1"/>
    <property type="molecule type" value="Genomic_DNA"/>
</dbReference>
<sequence length="91" mass="9959">MSRSGVCALRGDANIYIVTRYTSPVPRACPSIVRAIGPINRSSDVLVRTCHEKNKSETCFAFFSDSRNGRVEQSMIAGIYRIAAGSKTQMS</sequence>
<proteinExistence type="predicted"/>